<dbReference type="InterPro" id="IPR029044">
    <property type="entry name" value="Nucleotide-diphossugar_trans"/>
</dbReference>
<proteinExistence type="predicted"/>
<evidence type="ECO:0000313" key="2">
    <source>
        <dbReference type="EMBL" id="KUH33796.1"/>
    </source>
</evidence>
<evidence type="ECO:0000259" key="1">
    <source>
        <dbReference type="Pfam" id="PF00535"/>
    </source>
</evidence>
<dbReference type="STRING" id="227598.APY94_04545"/>
<dbReference type="Pfam" id="PF00535">
    <property type="entry name" value="Glycos_transf_2"/>
    <property type="match status" value="1"/>
</dbReference>
<dbReference type="PANTHER" id="PTHR43685">
    <property type="entry name" value="GLYCOSYLTRANSFERASE"/>
    <property type="match status" value="1"/>
</dbReference>
<keyword evidence="3" id="KW-1185">Reference proteome</keyword>
<sequence>MRPAVSVVIPTYNRNKLLTRAIESVLSQEFNDFEVLVIDGARSESTRELVRSFEDGRLRYIPQKGKGIANARNLGVMKARGEFIAFIDDDDRWREDKLELQMEAFKELPNNYGLIYTAFTYYYLERGKILGVKHPRASGNVYRHLLKDNITGTSTIMVKRECFKKAGLFRENFPTCEDWDMWLRMSKICLFGAIDEPLVDYSIHSGQFSFAKYLAGRYRMIEEHGDIRHDPRVLSYHLLQIGILKLFGGDRSGAAEILRAFRLNPTMRGNSVDILSSILDVRTKIYILKFLGRL</sequence>
<dbReference type="RefSeq" id="WP_058938510.1">
    <property type="nucleotide sequence ID" value="NZ_LLYW01000015.1"/>
</dbReference>
<dbReference type="GO" id="GO:0016740">
    <property type="term" value="F:transferase activity"/>
    <property type="evidence" value="ECO:0007669"/>
    <property type="project" value="UniProtKB-KW"/>
</dbReference>
<evidence type="ECO:0000313" key="3">
    <source>
        <dbReference type="Proteomes" id="UP000053462"/>
    </source>
</evidence>
<dbReference type="InterPro" id="IPR001173">
    <property type="entry name" value="Glyco_trans_2-like"/>
</dbReference>
<protein>
    <submittedName>
        <fullName evidence="2">Glycosyl transferase</fullName>
    </submittedName>
</protein>
<dbReference type="InterPro" id="IPR050834">
    <property type="entry name" value="Glycosyltransf_2"/>
</dbReference>
<comment type="caution">
    <text evidence="2">The sequence shown here is derived from an EMBL/GenBank/DDBJ whole genome shotgun (WGS) entry which is preliminary data.</text>
</comment>
<dbReference type="Gene3D" id="3.90.550.10">
    <property type="entry name" value="Spore Coat Polysaccharide Biosynthesis Protein SpsA, Chain A"/>
    <property type="match status" value="1"/>
</dbReference>
<dbReference type="SUPFAM" id="SSF53448">
    <property type="entry name" value="Nucleotide-diphospho-sugar transferases"/>
    <property type="match status" value="1"/>
</dbReference>
<accession>A0A100XYA8</accession>
<feature type="domain" description="Glycosyltransferase 2-like" evidence="1">
    <location>
        <begin position="6"/>
        <end position="122"/>
    </location>
</feature>
<organism evidence="2 3">
    <name type="scientific">Thermococcus celericrescens</name>
    <dbReference type="NCBI Taxonomy" id="227598"/>
    <lineage>
        <taxon>Archaea</taxon>
        <taxon>Methanobacteriati</taxon>
        <taxon>Methanobacteriota</taxon>
        <taxon>Thermococci</taxon>
        <taxon>Thermococcales</taxon>
        <taxon>Thermococcaceae</taxon>
        <taxon>Thermococcus</taxon>
    </lineage>
</organism>
<name>A0A100XYA8_9EURY</name>
<keyword evidence="2" id="KW-0808">Transferase</keyword>
<dbReference type="PANTHER" id="PTHR43685:SF11">
    <property type="entry name" value="GLYCOSYLTRANSFERASE TAGX-RELATED"/>
    <property type="match status" value="1"/>
</dbReference>
<gene>
    <name evidence="2" type="ORF">APY94_04545</name>
</gene>
<dbReference type="EMBL" id="LLYW01000015">
    <property type="protein sequence ID" value="KUH33796.1"/>
    <property type="molecule type" value="Genomic_DNA"/>
</dbReference>
<dbReference type="Proteomes" id="UP000053462">
    <property type="component" value="Unassembled WGS sequence"/>
</dbReference>
<dbReference type="OrthoDB" id="46222at2157"/>
<reference evidence="2 3" key="1">
    <citation type="submission" date="2015-10" db="EMBL/GenBank/DDBJ databases">
        <title>Draft genome sequence of Thermococcus celericrescens strain DSM 17994.</title>
        <authorList>
            <person name="Hong S.-J."/>
            <person name="Park C.-E."/>
            <person name="Shin J.-H."/>
        </authorList>
    </citation>
    <scope>NUCLEOTIDE SEQUENCE [LARGE SCALE GENOMIC DNA]</scope>
    <source>
        <strain evidence="2 3">DSM 17994</strain>
    </source>
</reference>
<dbReference type="AlphaFoldDB" id="A0A100XYA8"/>